<protein>
    <submittedName>
        <fullName evidence="1">Uncharacterized protein</fullName>
    </submittedName>
</protein>
<accession>A0A8X6NHE4</accession>
<name>A0A8X6NHE4_NEPPI</name>
<dbReference type="AlphaFoldDB" id="A0A8X6NHE4"/>
<sequence length="89" mass="10340">MSEWFTDRVICTWLMFPMKKFQGRSRETGLQLLKCTDPKHSVPFSLSIYETTGNVIPNGLLIRQENYTWLMSALDNSRGPLVRGIIFEK</sequence>
<evidence type="ECO:0000313" key="2">
    <source>
        <dbReference type="Proteomes" id="UP000887013"/>
    </source>
</evidence>
<dbReference type="Proteomes" id="UP000887013">
    <property type="component" value="Unassembled WGS sequence"/>
</dbReference>
<proteinExistence type="predicted"/>
<organism evidence="1 2">
    <name type="scientific">Nephila pilipes</name>
    <name type="common">Giant wood spider</name>
    <name type="synonym">Nephila maculata</name>
    <dbReference type="NCBI Taxonomy" id="299642"/>
    <lineage>
        <taxon>Eukaryota</taxon>
        <taxon>Metazoa</taxon>
        <taxon>Ecdysozoa</taxon>
        <taxon>Arthropoda</taxon>
        <taxon>Chelicerata</taxon>
        <taxon>Arachnida</taxon>
        <taxon>Araneae</taxon>
        <taxon>Araneomorphae</taxon>
        <taxon>Entelegynae</taxon>
        <taxon>Araneoidea</taxon>
        <taxon>Nephilidae</taxon>
        <taxon>Nephila</taxon>
    </lineage>
</organism>
<evidence type="ECO:0000313" key="1">
    <source>
        <dbReference type="EMBL" id="GFT13188.1"/>
    </source>
</evidence>
<comment type="caution">
    <text evidence="1">The sequence shown here is derived from an EMBL/GenBank/DDBJ whole genome shotgun (WGS) entry which is preliminary data.</text>
</comment>
<gene>
    <name evidence="1" type="ORF">NPIL_201191</name>
</gene>
<dbReference type="EMBL" id="BMAW01057835">
    <property type="protein sequence ID" value="GFT13188.1"/>
    <property type="molecule type" value="Genomic_DNA"/>
</dbReference>
<keyword evidence="2" id="KW-1185">Reference proteome</keyword>
<reference evidence="1" key="1">
    <citation type="submission" date="2020-08" db="EMBL/GenBank/DDBJ databases">
        <title>Multicomponent nature underlies the extraordinary mechanical properties of spider dragline silk.</title>
        <authorList>
            <person name="Kono N."/>
            <person name="Nakamura H."/>
            <person name="Mori M."/>
            <person name="Yoshida Y."/>
            <person name="Ohtoshi R."/>
            <person name="Malay A.D."/>
            <person name="Moran D.A.P."/>
            <person name="Tomita M."/>
            <person name="Numata K."/>
            <person name="Arakawa K."/>
        </authorList>
    </citation>
    <scope>NUCLEOTIDE SEQUENCE</scope>
</reference>